<protein>
    <submittedName>
        <fullName evidence="1">Uncharacterized protein</fullName>
    </submittedName>
</protein>
<evidence type="ECO:0000313" key="1">
    <source>
        <dbReference type="EMBL" id="QDT62029.1"/>
    </source>
</evidence>
<gene>
    <name evidence="1" type="ORF">SV7mr_45700</name>
</gene>
<keyword evidence="2" id="KW-1185">Reference proteome</keyword>
<name>A0A517T0X4_9BACT</name>
<sequence length="79" mass="8606">MAVRPDFLLPDWQNRRVLCLHAPVNCTLPLAGESSVNEVRVKWLATPTAMPLSKTVANTKTADELVADVSSLAAWEMAS</sequence>
<dbReference type="Proteomes" id="UP000315003">
    <property type="component" value="Chromosome"/>
</dbReference>
<evidence type="ECO:0000313" key="2">
    <source>
        <dbReference type="Proteomes" id="UP000315003"/>
    </source>
</evidence>
<dbReference type="AlphaFoldDB" id="A0A517T0X4"/>
<proteinExistence type="predicted"/>
<reference evidence="1 2" key="1">
    <citation type="submission" date="2019-02" db="EMBL/GenBank/DDBJ databases">
        <title>Deep-cultivation of Planctomycetes and their phenomic and genomic characterization uncovers novel biology.</title>
        <authorList>
            <person name="Wiegand S."/>
            <person name="Jogler M."/>
            <person name="Boedeker C."/>
            <person name="Pinto D."/>
            <person name="Vollmers J."/>
            <person name="Rivas-Marin E."/>
            <person name="Kohn T."/>
            <person name="Peeters S.H."/>
            <person name="Heuer A."/>
            <person name="Rast P."/>
            <person name="Oberbeckmann S."/>
            <person name="Bunk B."/>
            <person name="Jeske O."/>
            <person name="Meyerdierks A."/>
            <person name="Storesund J.E."/>
            <person name="Kallscheuer N."/>
            <person name="Luecker S."/>
            <person name="Lage O.M."/>
            <person name="Pohl T."/>
            <person name="Merkel B.J."/>
            <person name="Hornburger P."/>
            <person name="Mueller R.-W."/>
            <person name="Bruemmer F."/>
            <person name="Labrenz M."/>
            <person name="Spormann A.M."/>
            <person name="Op den Camp H."/>
            <person name="Overmann J."/>
            <person name="Amann R."/>
            <person name="Jetten M.S.M."/>
            <person name="Mascher T."/>
            <person name="Medema M.H."/>
            <person name="Devos D.P."/>
            <person name="Kaster A.-K."/>
            <person name="Ovreas L."/>
            <person name="Rohde M."/>
            <person name="Galperin M.Y."/>
            <person name="Jogler C."/>
        </authorList>
    </citation>
    <scope>NUCLEOTIDE SEQUENCE [LARGE SCALE GENOMIC DNA]</scope>
    <source>
        <strain evidence="1 2">SV_7m_r</strain>
    </source>
</reference>
<dbReference type="EMBL" id="CP036272">
    <property type="protein sequence ID" value="QDT62029.1"/>
    <property type="molecule type" value="Genomic_DNA"/>
</dbReference>
<accession>A0A517T0X4</accession>
<organism evidence="1 2">
    <name type="scientific">Stieleria bergensis</name>
    <dbReference type="NCBI Taxonomy" id="2528025"/>
    <lineage>
        <taxon>Bacteria</taxon>
        <taxon>Pseudomonadati</taxon>
        <taxon>Planctomycetota</taxon>
        <taxon>Planctomycetia</taxon>
        <taxon>Pirellulales</taxon>
        <taxon>Pirellulaceae</taxon>
        <taxon>Stieleria</taxon>
    </lineage>
</organism>